<feature type="compositionally biased region" description="Low complexity" evidence="2">
    <location>
        <begin position="113"/>
        <end position="131"/>
    </location>
</feature>
<feature type="region of interest" description="Disordered" evidence="2">
    <location>
        <begin position="172"/>
        <end position="208"/>
    </location>
</feature>
<proteinExistence type="predicted"/>
<dbReference type="Pfam" id="PF00096">
    <property type="entry name" value="zf-C2H2"/>
    <property type="match status" value="2"/>
</dbReference>
<accession>A0A6G0YWM9</accession>
<feature type="domain" description="C2H2-type" evidence="3">
    <location>
        <begin position="42"/>
        <end position="65"/>
    </location>
</feature>
<dbReference type="AlphaFoldDB" id="A0A6G0YWM9"/>
<evidence type="ECO:0000256" key="2">
    <source>
        <dbReference type="SAM" id="MobiDB-lite"/>
    </source>
</evidence>
<dbReference type="InterPro" id="IPR036236">
    <property type="entry name" value="Znf_C2H2_sf"/>
</dbReference>
<keyword evidence="1" id="KW-0479">Metal-binding</keyword>
<dbReference type="PROSITE" id="PS00028">
    <property type="entry name" value="ZINC_FINGER_C2H2_1"/>
    <property type="match status" value="2"/>
</dbReference>
<dbReference type="GO" id="GO:0008270">
    <property type="term" value="F:zinc ion binding"/>
    <property type="evidence" value="ECO:0007669"/>
    <property type="project" value="UniProtKB-KW"/>
</dbReference>
<dbReference type="OrthoDB" id="10261408at2759"/>
<gene>
    <name evidence="4" type="ORF">FWK35_00027173</name>
</gene>
<feature type="region of interest" description="Disordered" evidence="2">
    <location>
        <begin position="76"/>
        <end position="131"/>
    </location>
</feature>
<dbReference type="PROSITE" id="PS50157">
    <property type="entry name" value="ZINC_FINGER_C2H2_2"/>
    <property type="match status" value="2"/>
</dbReference>
<evidence type="ECO:0000313" key="5">
    <source>
        <dbReference type="Proteomes" id="UP000478052"/>
    </source>
</evidence>
<feature type="compositionally biased region" description="Basic residues" evidence="2">
    <location>
        <begin position="95"/>
        <end position="110"/>
    </location>
</feature>
<keyword evidence="1" id="KW-0863">Zinc-finger</keyword>
<dbReference type="Gene3D" id="3.30.160.60">
    <property type="entry name" value="Classic Zinc Finger"/>
    <property type="match status" value="1"/>
</dbReference>
<organism evidence="4 5">
    <name type="scientific">Aphis craccivora</name>
    <name type="common">Cowpea aphid</name>
    <dbReference type="NCBI Taxonomy" id="307492"/>
    <lineage>
        <taxon>Eukaryota</taxon>
        <taxon>Metazoa</taxon>
        <taxon>Ecdysozoa</taxon>
        <taxon>Arthropoda</taxon>
        <taxon>Hexapoda</taxon>
        <taxon>Insecta</taxon>
        <taxon>Pterygota</taxon>
        <taxon>Neoptera</taxon>
        <taxon>Paraneoptera</taxon>
        <taxon>Hemiptera</taxon>
        <taxon>Sternorrhyncha</taxon>
        <taxon>Aphidomorpha</taxon>
        <taxon>Aphidoidea</taxon>
        <taxon>Aphididae</taxon>
        <taxon>Aphidini</taxon>
        <taxon>Aphis</taxon>
        <taxon>Aphis</taxon>
    </lineage>
</organism>
<evidence type="ECO:0000256" key="1">
    <source>
        <dbReference type="PROSITE-ProRule" id="PRU00042"/>
    </source>
</evidence>
<keyword evidence="5" id="KW-1185">Reference proteome</keyword>
<keyword evidence="1" id="KW-0862">Zinc</keyword>
<evidence type="ECO:0000259" key="3">
    <source>
        <dbReference type="PROSITE" id="PS50157"/>
    </source>
</evidence>
<dbReference type="Proteomes" id="UP000478052">
    <property type="component" value="Unassembled WGS sequence"/>
</dbReference>
<dbReference type="SMART" id="SM00355">
    <property type="entry name" value="ZnF_C2H2"/>
    <property type="match status" value="2"/>
</dbReference>
<comment type="caution">
    <text evidence="4">The sequence shown here is derived from an EMBL/GenBank/DDBJ whole genome shotgun (WGS) entry which is preliminary data.</text>
</comment>
<feature type="compositionally biased region" description="Gly residues" evidence="2">
    <location>
        <begin position="80"/>
        <end position="94"/>
    </location>
</feature>
<dbReference type="SUPFAM" id="SSF57667">
    <property type="entry name" value="beta-beta-alpha zinc fingers"/>
    <property type="match status" value="1"/>
</dbReference>
<name>A0A6G0YWM9_APHCR</name>
<sequence>MGCYLNATEPKPVCTECGRVYSSVSNLKQHIANVHSATPHWEPCPVCGKHFKTRQYLFNHLLQTHGIRQRGSRMHMHLPAGGGSVGGGGVGGGGGHHHHHNHHHHQHPPHPSHPSTVASSSSPLQAHSPSATISSCFSNTSVVKPLISHHADIKPLSHASVAAATAAAASAAATAAADHNEQRQQQQQQQHPPNSFVPPLPSSSSVSVLNRLHNPDLSSQFYMLSKSAVTR</sequence>
<dbReference type="InterPro" id="IPR013087">
    <property type="entry name" value="Znf_C2H2_type"/>
</dbReference>
<feature type="domain" description="C2H2-type" evidence="3">
    <location>
        <begin position="12"/>
        <end position="40"/>
    </location>
</feature>
<dbReference type="EMBL" id="VUJU01002181">
    <property type="protein sequence ID" value="KAF0762267.1"/>
    <property type="molecule type" value="Genomic_DNA"/>
</dbReference>
<reference evidence="4 5" key="1">
    <citation type="submission" date="2019-08" db="EMBL/GenBank/DDBJ databases">
        <title>Whole genome of Aphis craccivora.</title>
        <authorList>
            <person name="Voronova N.V."/>
            <person name="Shulinski R.S."/>
            <person name="Bandarenka Y.V."/>
            <person name="Zhorov D.G."/>
            <person name="Warner D."/>
        </authorList>
    </citation>
    <scope>NUCLEOTIDE SEQUENCE [LARGE SCALE GENOMIC DNA]</scope>
    <source>
        <strain evidence="4">180601</strain>
        <tissue evidence="4">Whole Body</tissue>
    </source>
</reference>
<feature type="compositionally biased region" description="Low complexity" evidence="2">
    <location>
        <begin position="172"/>
        <end position="194"/>
    </location>
</feature>
<evidence type="ECO:0000313" key="4">
    <source>
        <dbReference type="EMBL" id="KAF0762267.1"/>
    </source>
</evidence>
<protein>
    <submittedName>
        <fullName evidence="4">Broad-complex core protein isoforms 1/2/3/4/5-like isoform X3</fullName>
    </submittedName>
</protein>